<evidence type="ECO:0008006" key="2">
    <source>
        <dbReference type="Google" id="ProtNLM"/>
    </source>
</evidence>
<gene>
    <name evidence="1" type="ORF">METZ01_LOCUS396308</name>
</gene>
<sequence length="270" mass="29428">MDETSSAASDTDTPILSAADHAFWQEHGYLVVPDVVSPEVCEAARLDIMRYLGLDPAAPVEDHYAKVLAADRGGFVNLNQSQALWDTRQSPRLHQAFSEIYSTHKLSVSMDVAHMKLPFREMIAEDGTVQTWGDGGAYFGPDDPRNNGGGLHWDVHGGGMQDAETVARKKRGEPTGGLWAETGLPSMLEYGDGYPCGPQGVLYLNDREADGGGFRCVPGFHREFNEWLATVPEDRSLEQGDDGHWLATHPELAGYFAKARTIPAKAGSIV</sequence>
<feature type="non-terminal residue" evidence="1">
    <location>
        <position position="270"/>
    </location>
</feature>
<dbReference type="PANTHER" id="PTHR31630">
    <property type="entry name" value="PHYTANOYL-COA DIOXYGENASE-RELATED-RELATED"/>
    <property type="match status" value="1"/>
</dbReference>
<proteinExistence type="predicted"/>
<dbReference type="EMBL" id="UINC01150420">
    <property type="protein sequence ID" value="SVD43454.1"/>
    <property type="molecule type" value="Genomic_DNA"/>
</dbReference>
<dbReference type="Gene3D" id="2.60.120.620">
    <property type="entry name" value="q2cbj1_9rhob like domain"/>
    <property type="match status" value="1"/>
</dbReference>
<reference evidence="1" key="1">
    <citation type="submission" date="2018-05" db="EMBL/GenBank/DDBJ databases">
        <authorList>
            <person name="Lanie J.A."/>
            <person name="Ng W.-L."/>
            <person name="Kazmierczak K.M."/>
            <person name="Andrzejewski T.M."/>
            <person name="Davidsen T.M."/>
            <person name="Wayne K.J."/>
            <person name="Tettelin H."/>
            <person name="Glass J.I."/>
            <person name="Rusch D."/>
            <person name="Podicherti R."/>
            <person name="Tsui H.-C.T."/>
            <person name="Winkler M.E."/>
        </authorList>
    </citation>
    <scope>NUCLEOTIDE SEQUENCE</scope>
</reference>
<accession>A0A382VAF6</accession>
<dbReference type="PANTHER" id="PTHR31630:SF6">
    <property type="entry name" value="PHYTANOYL-COA DIOXYGENASE-RELATED"/>
    <property type="match status" value="1"/>
</dbReference>
<dbReference type="SUPFAM" id="SSF51197">
    <property type="entry name" value="Clavaminate synthase-like"/>
    <property type="match status" value="1"/>
</dbReference>
<dbReference type="AlphaFoldDB" id="A0A382VAF6"/>
<name>A0A382VAF6_9ZZZZ</name>
<protein>
    <recommendedName>
        <fullName evidence="2">Phytanoyl-CoA dioxygenase family protein</fullName>
    </recommendedName>
</protein>
<dbReference type="Pfam" id="PF05721">
    <property type="entry name" value="PhyH"/>
    <property type="match status" value="1"/>
</dbReference>
<evidence type="ECO:0000313" key="1">
    <source>
        <dbReference type="EMBL" id="SVD43454.1"/>
    </source>
</evidence>
<dbReference type="InterPro" id="IPR008775">
    <property type="entry name" value="Phytyl_CoA_dOase-like"/>
</dbReference>
<organism evidence="1">
    <name type="scientific">marine metagenome</name>
    <dbReference type="NCBI Taxonomy" id="408172"/>
    <lineage>
        <taxon>unclassified sequences</taxon>
        <taxon>metagenomes</taxon>
        <taxon>ecological metagenomes</taxon>
    </lineage>
</organism>